<evidence type="ECO:0000313" key="3">
    <source>
        <dbReference type="Proteomes" id="UP000565724"/>
    </source>
</evidence>
<accession>A0A7Y6A3T5</accession>
<protein>
    <submittedName>
        <fullName evidence="2">Adenylyl cyclase</fullName>
    </submittedName>
</protein>
<organism evidence="2 3">
    <name type="scientific">Cellulomonas humilata</name>
    <dbReference type="NCBI Taxonomy" id="144055"/>
    <lineage>
        <taxon>Bacteria</taxon>
        <taxon>Bacillati</taxon>
        <taxon>Actinomycetota</taxon>
        <taxon>Actinomycetes</taxon>
        <taxon>Micrococcales</taxon>
        <taxon>Cellulomonadaceae</taxon>
        <taxon>Cellulomonas</taxon>
    </lineage>
</organism>
<feature type="chain" id="PRO_5031266232" evidence="1">
    <location>
        <begin position="39"/>
        <end position="626"/>
    </location>
</feature>
<comment type="caution">
    <text evidence="2">The sequence shown here is derived from an EMBL/GenBank/DDBJ whole genome shotgun (WGS) entry which is preliminary data.</text>
</comment>
<feature type="signal peptide" evidence="1">
    <location>
        <begin position="1"/>
        <end position="38"/>
    </location>
</feature>
<dbReference type="Gene3D" id="2.160.20.10">
    <property type="entry name" value="Single-stranded right-handed beta-helix, Pectin lyase-like"/>
    <property type="match status" value="1"/>
</dbReference>
<name>A0A7Y6A3T5_9CELL</name>
<gene>
    <name evidence="2" type="ORF">HP550_18285</name>
</gene>
<dbReference type="EMBL" id="JABMCI010000070">
    <property type="protein sequence ID" value="NUU19201.1"/>
    <property type="molecule type" value="Genomic_DNA"/>
</dbReference>
<evidence type="ECO:0000313" key="2">
    <source>
        <dbReference type="EMBL" id="NUU19201.1"/>
    </source>
</evidence>
<dbReference type="Proteomes" id="UP000565724">
    <property type="component" value="Unassembled WGS sequence"/>
</dbReference>
<dbReference type="CDD" id="cd23669">
    <property type="entry name" value="GH55_SacteLam55A-like"/>
    <property type="match status" value="1"/>
</dbReference>
<reference evidence="2 3" key="1">
    <citation type="submission" date="2020-05" db="EMBL/GenBank/DDBJ databases">
        <title>Genome Sequencing of Type Strains.</title>
        <authorList>
            <person name="Lemaire J.F."/>
            <person name="Inderbitzin P."/>
            <person name="Gregorio O.A."/>
            <person name="Collins S.B."/>
            <person name="Wespe N."/>
            <person name="Knight-Connoni V."/>
        </authorList>
    </citation>
    <scope>NUCLEOTIDE SEQUENCE [LARGE SCALE GENOMIC DNA]</scope>
    <source>
        <strain evidence="2 3">ATCC 25174</strain>
    </source>
</reference>
<dbReference type="RefSeq" id="WP_175349105.1">
    <property type="nucleotide sequence ID" value="NZ_JABMCI010000070.1"/>
</dbReference>
<keyword evidence="1" id="KW-0732">Signal</keyword>
<dbReference type="InterPro" id="IPR059186">
    <property type="entry name" value="SACTE_4363"/>
</dbReference>
<dbReference type="InterPro" id="IPR012334">
    <property type="entry name" value="Pectin_lyas_fold"/>
</dbReference>
<keyword evidence="3" id="KW-1185">Reference proteome</keyword>
<sequence length="626" mass="66732">MLLRRQSPSRPRRRRTATVLATALAVALVPLIAAPAQAAPPVDLGPNTIVFDPSQPIEQIQATVDAIATQQVPAHFGQGRYALLFKPGTYGTPEQPLRFEVGYFTEVAGLGQDPGDVVINGAIEVYNQCLPVPEGADPNCIALVNFWRSLSNLTIQYAAGDADGCRSSANFWAVSQAAPMRRVNVTGANVSLMDYCTAGPQYASGGFIADSTLPFVVSGSQQQFLVRNGSVAGWSNSVWNQVFAGVQGAPATNFSPVVGEPKYTTLDTTPASKEKPYLYVDDAGKYQVFVPAAQKNSAGATWAAGSTPGKSLPLSKFFVAKPGDSASKINTALALGKNVLFTPGVYHVNRTLNVIWPNQVVLGLGLATIIPDNGVVAMQTLDVPGIDIAGIMFDAGTKNSPALLQLGTKLSTIDGKHKKPRLSSANNPTAVQDVFFRIGGEDVGKATQSLVVNTNQTIIDHTWAWRADHGTGVGWDINTAETGVLVNGNDVTATGLFSEHYQKYNVIWNGERGKTIMFQNELPYDAPDQASWQHDGVNGWAAYKVGDKVKVHEGWGMGAYIYTNVNPTLHLSRAYEVPVTPGVRLHNVLTVSLNAAGTIDHVVNDTGDPVTPTFAGPSTVLEWPVP</sequence>
<dbReference type="AlphaFoldDB" id="A0A7Y6A3T5"/>
<evidence type="ECO:0000256" key="1">
    <source>
        <dbReference type="SAM" id="SignalP"/>
    </source>
</evidence>
<proteinExistence type="predicted"/>